<evidence type="ECO:0000313" key="26">
    <source>
        <dbReference type="Proteomes" id="UP000094819"/>
    </source>
</evidence>
<evidence type="ECO:0000256" key="21">
    <source>
        <dbReference type="ARBA" id="ARBA00048494"/>
    </source>
</evidence>
<dbReference type="GO" id="GO:0000272">
    <property type="term" value="P:polysaccharide catabolic process"/>
    <property type="evidence" value="ECO:0007669"/>
    <property type="project" value="UniProtKB-KW"/>
</dbReference>
<keyword evidence="10 23" id="KW-0732">Signal</keyword>
<keyword evidence="7" id="KW-0964">Secreted</keyword>
<evidence type="ECO:0000259" key="24">
    <source>
        <dbReference type="PROSITE" id="PS51677"/>
    </source>
</evidence>
<evidence type="ECO:0000256" key="1">
    <source>
        <dbReference type="ARBA" id="ARBA00001941"/>
    </source>
</evidence>
<evidence type="ECO:0000313" key="25">
    <source>
        <dbReference type="EMBL" id="ODO05314.1"/>
    </source>
</evidence>
<comment type="cofactor">
    <cofactor evidence="1">
        <name>Co(2+)</name>
        <dbReference type="ChEBI" id="CHEBI:48828"/>
    </cofactor>
</comment>
<keyword evidence="26" id="KW-1185">Reference proteome</keyword>
<keyword evidence="19" id="KW-0624">Polysaccharide degradation</keyword>
<evidence type="ECO:0000256" key="14">
    <source>
        <dbReference type="ARBA" id="ARBA00023180"/>
    </source>
</evidence>
<evidence type="ECO:0000256" key="4">
    <source>
        <dbReference type="ARBA" id="ARBA00010973"/>
    </source>
</evidence>
<dbReference type="EC" id="3.5.1.41" evidence="20"/>
<dbReference type="Gene3D" id="3.20.20.370">
    <property type="entry name" value="Glycoside hydrolase/deacetylase"/>
    <property type="match status" value="1"/>
</dbReference>
<evidence type="ECO:0000256" key="18">
    <source>
        <dbReference type="ARBA" id="ARBA00023316"/>
    </source>
</evidence>
<feature type="signal peptide" evidence="23">
    <location>
        <begin position="1"/>
        <end position="19"/>
    </location>
</feature>
<evidence type="ECO:0000256" key="3">
    <source>
        <dbReference type="ARBA" id="ARBA00004609"/>
    </source>
</evidence>
<comment type="catalytic activity">
    <reaction evidence="21">
        <text>[(1-&gt;4)-N-acetyl-beta-D-glucosaminyl](n) + n H2O = chitosan + n acetate</text>
        <dbReference type="Rhea" id="RHEA:10464"/>
        <dbReference type="Rhea" id="RHEA-COMP:9593"/>
        <dbReference type="Rhea" id="RHEA-COMP:9597"/>
        <dbReference type="ChEBI" id="CHEBI:15377"/>
        <dbReference type="ChEBI" id="CHEBI:17029"/>
        <dbReference type="ChEBI" id="CHEBI:30089"/>
        <dbReference type="ChEBI" id="CHEBI:57704"/>
        <dbReference type="EC" id="3.5.1.41"/>
    </reaction>
    <physiologicalReaction direction="left-to-right" evidence="21">
        <dbReference type="Rhea" id="RHEA:10465"/>
    </physiologicalReaction>
</comment>
<dbReference type="EMBL" id="AWGH01000004">
    <property type="protein sequence ID" value="ODO05314.1"/>
    <property type="molecule type" value="Genomic_DNA"/>
</dbReference>
<dbReference type="Pfam" id="PF01522">
    <property type="entry name" value="Polysacc_deac_1"/>
    <property type="match status" value="1"/>
</dbReference>
<dbReference type="GO" id="GO:0098552">
    <property type="term" value="C:side of membrane"/>
    <property type="evidence" value="ECO:0007669"/>
    <property type="project" value="UniProtKB-KW"/>
</dbReference>
<evidence type="ECO:0000256" key="12">
    <source>
        <dbReference type="ARBA" id="ARBA00023024"/>
    </source>
</evidence>
<comment type="subcellular location">
    <subcellularLocation>
        <location evidence="3">Cell membrane</location>
        <topology evidence="3">Lipid-anchor</topology>
        <topology evidence="3">GPI-anchor</topology>
    </subcellularLocation>
    <subcellularLocation>
        <location evidence="2">Secreted</location>
        <location evidence="2">Cell wall</location>
    </subcellularLocation>
</comment>
<evidence type="ECO:0000256" key="2">
    <source>
        <dbReference type="ARBA" id="ARBA00004191"/>
    </source>
</evidence>
<dbReference type="Proteomes" id="UP000094819">
    <property type="component" value="Unassembled WGS sequence"/>
</dbReference>
<dbReference type="SUPFAM" id="SSF88713">
    <property type="entry name" value="Glycoside hydrolase/deacetylase"/>
    <property type="match status" value="1"/>
</dbReference>
<comment type="caution">
    <text evidence="25">The sequence shown here is derived from an EMBL/GenBank/DDBJ whole genome shotgun (WGS) entry which is preliminary data.</text>
</comment>
<dbReference type="GO" id="GO:0046872">
    <property type="term" value="F:metal ion binding"/>
    <property type="evidence" value="ECO:0007669"/>
    <property type="project" value="UniProtKB-KW"/>
</dbReference>
<feature type="chain" id="PRO_5009130595" description="chitin deacetylase" evidence="23">
    <location>
        <begin position="20"/>
        <end position="446"/>
    </location>
</feature>
<keyword evidence="9" id="KW-0479">Metal-binding</keyword>
<evidence type="ECO:0000256" key="7">
    <source>
        <dbReference type="ARBA" id="ARBA00022525"/>
    </source>
</evidence>
<dbReference type="OrthoDB" id="407355at2759"/>
<evidence type="ECO:0000256" key="22">
    <source>
        <dbReference type="SAM" id="MobiDB-lite"/>
    </source>
</evidence>
<dbReference type="InterPro" id="IPR050248">
    <property type="entry name" value="Polysacc_deacetylase_ArnD"/>
</dbReference>
<evidence type="ECO:0000256" key="10">
    <source>
        <dbReference type="ARBA" id="ARBA00022729"/>
    </source>
</evidence>
<dbReference type="GeneID" id="30191219"/>
<evidence type="ECO:0000256" key="13">
    <source>
        <dbReference type="ARBA" id="ARBA00023136"/>
    </source>
</evidence>
<evidence type="ECO:0000256" key="11">
    <source>
        <dbReference type="ARBA" id="ARBA00022801"/>
    </source>
</evidence>
<proteinExistence type="inferred from homology"/>
<evidence type="ECO:0000256" key="17">
    <source>
        <dbReference type="ARBA" id="ARBA00023288"/>
    </source>
</evidence>
<keyword evidence="17" id="KW-0449">Lipoprotein</keyword>
<keyword evidence="11" id="KW-0378">Hydrolase</keyword>
<gene>
    <name evidence="25" type="ORF">L198_02006</name>
</gene>
<dbReference type="PROSITE" id="PS51677">
    <property type="entry name" value="NODB"/>
    <property type="match status" value="1"/>
</dbReference>
<evidence type="ECO:0000256" key="23">
    <source>
        <dbReference type="SAM" id="SignalP"/>
    </source>
</evidence>
<accession>A0A1E3JWS6</accession>
<reference evidence="25 26" key="1">
    <citation type="submission" date="2016-06" db="EMBL/GenBank/DDBJ databases">
        <title>Evolution of pathogenesis and genome organization in the Tremellales.</title>
        <authorList>
            <person name="Cuomo C."/>
            <person name="Litvintseva A."/>
            <person name="Heitman J."/>
            <person name="Chen Y."/>
            <person name="Sun S."/>
            <person name="Springer D."/>
            <person name="Dromer F."/>
            <person name="Young S."/>
            <person name="Zeng Q."/>
            <person name="Chapman S."/>
            <person name="Gujja S."/>
            <person name="Saif S."/>
            <person name="Birren B."/>
        </authorList>
    </citation>
    <scope>NUCLEOTIDE SEQUENCE [LARGE SCALE GENOMIC DNA]</scope>
    <source>
        <strain evidence="25 26">CBS 7118</strain>
    </source>
</reference>
<keyword evidence="8" id="KW-0336">GPI-anchor</keyword>
<keyword evidence="12" id="KW-0146">Chitin degradation</keyword>
<dbReference type="AlphaFoldDB" id="A0A1E3JWS6"/>
<evidence type="ECO:0000256" key="5">
    <source>
        <dbReference type="ARBA" id="ARBA00022475"/>
    </source>
</evidence>
<evidence type="ECO:0000256" key="15">
    <source>
        <dbReference type="ARBA" id="ARBA00023277"/>
    </source>
</evidence>
<feature type="region of interest" description="Disordered" evidence="22">
    <location>
        <begin position="379"/>
        <end position="423"/>
    </location>
</feature>
<name>A0A1E3JWS6_9TREE</name>
<keyword evidence="13" id="KW-0472">Membrane</keyword>
<comment type="similarity">
    <text evidence="4">Belongs to the polysaccharide deacetylase family.</text>
</comment>
<evidence type="ECO:0000256" key="8">
    <source>
        <dbReference type="ARBA" id="ARBA00022622"/>
    </source>
</evidence>
<dbReference type="PANTHER" id="PTHR10587:SF98">
    <property type="entry name" value="CHITIN DEACETYLASE"/>
    <property type="match status" value="1"/>
</dbReference>
<dbReference type="GO" id="GO:0009272">
    <property type="term" value="P:fungal-type cell wall biogenesis"/>
    <property type="evidence" value="ECO:0007669"/>
    <property type="project" value="UniProtKB-ARBA"/>
</dbReference>
<keyword evidence="5" id="KW-1003">Cell membrane</keyword>
<dbReference type="PANTHER" id="PTHR10587">
    <property type="entry name" value="GLYCOSYL TRANSFERASE-RELATED"/>
    <property type="match status" value="1"/>
</dbReference>
<evidence type="ECO:0000256" key="16">
    <source>
        <dbReference type="ARBA" id="ARBA00023285"/>
    </source>
</evidence>
<dbReference type="GO" id="GO:0004099">
    <property type="term" value="F:chitin deacetylase activity"/>
    <property type="evidence" value="ECO:0007669"/>
    <property type="project" value="UniProtKB-EC"/>
</dbReference>
<keyword evidence="18" id="KW-0961">Cell wall biogenesis/degradation</keyword>
<evidence type="ECO:0000256" key="19">
    <source>
        <dbReference type="ARBA" id="ARBA00023326"/>
    </source>
</evidence>
<organism evidence="25 26">
    <name type="scientific">Cryptococcus wingfieldii CBS 7118</name>
    <dbReference type="NCBI Taxonomy" id="1295528"/>
    <lineage>
        <taxon>Eukaryota</taxon>
        <taxon>Fungi</taxon>
        <taxon>Dikarya</taxon>
        <taxon>Basidiomycota</taxon>
        <taxon>Agaricomycotina</taxon>
        <taxon>Tremellomycetes</taxon>
        <taxon>Tremellales</taxon>
        <taxon>Cryptococcaceae</taxon>
        <taxon>Cryptococcus</taxon>
    </lineage>
</organism>
<evidence type="ECO:0000256" key="20">
    <source>
        <dbReference type="ARBA" id="ARBA00024056"/>
    </source>
</evidence>
<evidence type="ECO:0000256" key="9">
    <source>
        <dbReference type="ARBA" id="ARBA00022723"/>
    </source>
</evidence>
<keyword evidence="14" id="KW-0325">Glycoprotein</keyword>
<keyword evidence="15" id="KW-0119">Carbohydrate metabolism</keyword>
<dbReference type="RefSeq" id="XP_019033969.1">
    <property type="nucleotide sequence ID" value="XM_019174162.1"/>
</dbReference>
<feature type="domain" description="NodB homology" evidence="24">
    <location>
        <begin position="157"/>
        <end position="347"/>
    </location>
</feature>
<dbReference type="GO" id="GO:0005886">
    <property type="term" value="C:plasma membrane"/>
    <property type="evidence" value="ECO:0007669"/>
    <property type="project" value="UniProtKB-SubCell"/>
</dbReference>
<dbReference type="GO" id="GO:0006032">
    <property type="term" value="P:chitin catabolic process"/>
    <property type="evidence" value="ECO:0007669"/>
    <property type="project" value="UniProtKB-KW"/>
</dbReference>
<keyword evidence="16" id="KW-0170">Cobalt</keyword>
<dbReference type="FunFam" id="3.20.20.370:FF:000004">
    <property type="entry name" value="Related to Chitin deacetylase"/>
    <property type="match status" value="1"/>
</dbReference>
<sequence>MVPSTVAALLTVFATGALAHSGCGGHEIGRRNLGGRTIQARAVTDEASAAESTDVATECTYYSYEPATSVTSQFPTIWESASILSNDTEATELFSKINSTLNEKLPDDVPHGTPTGDWTGVNYDSSDPDCWWTHAKCDTPSSDTGLDADITVSPEPETWGLGFDDGPNCSHNALYDLLLENDQKATMFFIGSNVLDWPLQALRAYDEGHQICVHTWSHQYMTALSSEVAFAELYYTQKAIKAILGVTPQCWRPPFGDVDNRIRMIASMLNMTTIVWSDDTDDWAAGSDGITEEDVNNNYQTVIDAAGKGNYSTHGPIVLNHELTNYTMSVFETYYPKIKAAFKYVVPICTATNTTQPYAETNVTCPTFESYIAGTTNTSSSTVNTDGTTAANSSSSSESSGASSSASASGSDSSSSSSSSSSAAFRDGVSGMGVVFAGLVAGAVLL</sequence>
<dbReference type="InterPro" id="IPR011330">
    <property type="entry name" value="Glyco_hydro/deAcase_b/a-brl"/>
</dbReference>
<dbReference type="CDD" id="cd10952">
    <property type="entry name" value="CE4_MrCDA_like"/>
    <property type="match status" value="1"/>
</dbReference>
<evidence type="ECO:0000256" key="6">
    <source>
        <dbReference type="ARBA" id="ARBA00022512"/>
    </source>
</evidence>
<dbReference type="GO" id="GO:0071555">
    <property type="term" value="P:cell wall organization"/>
    <property type="evidence" value="ECO:0007669"/>
    <property type="project" value="UniProtKB-KW"/>
</dbReference>
<keyword evidence="6" id="KW-0134">Cell wall</keyword>
<dbReference type="InterPro" id="IPR002509">
    <property type="entry name" value="NODB_dom"/>
</dbReference>
<protein>
    <recommendedName>
        <fullName evidence="20">chitin deacetylase</fullName>
        <ecNumber evidence="20">3.5.1.41</ecNumber>
    </recommendedName>
</protein>